<evidence type="ECO:0000313" key="3">
    <source>
        <dbReference type="Proteomes" id="UP001153636"/>
    </source>
</evidence>
<reference evidence="2" key="1">
    <citation type="submission" date="2022-01" db="EMBL/GenBank/DDBJ databases">
        <authorList>
            <person name="King R."/>
        </authorList>
    </citation>
    <scope>NUCLEOTIDE SEQUENCE</scope>
</reference>
<dbReference type="OrthoDB" id="295355at2759"/>
<feature type="region of interest" description="Disordered" evidence="1">
    <location>
        <begin position="229"/>
        <end position="252"/>
    </location>
</feature>
<organism evidence="2 3">
    <name type="scientific">Psylliodes chrysocephalus</name>
    <dbReference type="NCBI Taxonomy" id="3402493"/>
    <lineage>
        <taxon>Eukaryota</taxon>
        <taxon>Metazoa</taxon>
        <taxon>Ecdysozoa</taxon>
        <taxon>Arthropoda</taxon>
        <taxon>Hexapoda</taxon>
        <taxon>Insecta</taxon>
        <taxon>Pterygota</taxon>
        <taxon>Neoptera</taxon>
        <taxon>Endopterygota</taxon>
        <taxon>Coleoptera</taxon>
        <taxon>Polyphaga</taxon>
        <taxon>Cucujiformia</taxon>
        <taxon>Chrysomeloidea</taxon>
        <taxon>Chrysomelidae</taxon>
        <taxon>Galerucinae</taxon>
        <taxon>Alticini</taxon>
        <taxon>Psylliodes</taxon>
    </lineage>
</organism>
<feature type="compositionally biased region" description="Polar residues" evidence="1">
    <location>
        <begin position="1"/>
        <end position="16"/>
    </location>
</feature>
<evidence type="ECO:0000313" key="2">
    <source>
        <dbReference type="EMBL" id="CAH1099552.1"/>
    </source>
</evidence>
<keyword evidence="3" id="KW-1185">Reference proteome</keyword>
<feature type="region of interest" description="Disordered" evidence="1">
    <location>
        <begin position="1"/>
        <end position="111"/>
    </location>
</feature>
<dbReference type="InterPro" id="IPR033362">
    <property type="entry name" value="SSNA1_fam"/>
</dbReference>
<gene>
    <name evidence="2" type="ORF">PSYICH_LOCUS731</name>
</gene>
<feature type="compositionally biased region" description="Basic and acidic residues" evidence="1">
    <location>
        <begin position="49"/>
        <end position="59"/>
    </location>
</feature>
<dbReference type="PANTHER" id="PTHR28661:SF1">
    <property type="entry name" value="MICROTUBULE NUCLEATION FACTOR SSNA1"/>
    <property type="match status" value="1"/>
</dbReference>
<protein>
    <submittedName>
        <fullName evidence="2">Uncharacterized protein</fullName>
    </submittedName>
</protein>
<name>A0A9P0C9N8_9CUCU</name>
<feature type="compositionally biased region" description="Basic and acidic residues" evidence="1">
    <location>
        <begin position="22"/>
        <end position="31"/>
    </location>
</feature>
<proteinExistence type="predicted"/>
<dbReference type="PANTHER" id="PTHR28661">
    <property type="entry name" value="SJOEGREN SYNDROME NUCLEAR AUTOANTIGEN 1"/>
    <property type="match status" value="1"/>
</dbReference>
<feature type="compositionally biased region" description="Basic and acidic residues" evidence="1">
    <location>
        <begin position="238"/>
        <end position="251"/>
    </location>
</feature>
<dbReference type="Proteomes" id="UP001153636">
    <property type="component" value="Chromosome 1"/>
</dbReference>
<accession>A0A9P0C9N8</accession>
<dbReference type="GO" id="GO:0036064">
    <property type="term" value="C:ciliary basal body"/>
    <property type="evidence" value="ECO:0007669"/>
    <property type="project" value="TreeGrafter"/>
</dbReference>
<sequence length="291" mass="34086">MRQPSFETSSIDSTIPRNRLRNKLDTNDHEGGVQTGKIEIADAAIQSEKNTDGNKHEIKEDVDDYDEDSDENENIHSTESIDKQYKQNGKRYEQNRYSEESLDLDKNPDKNEIQINDKDEMAKELRENNDKICNYICNLKSQREELIYIIEKQYDERKRLETEMERITYKLCLINKSMAQRIKTKNLYDQTLQEVEGNYSKLVKDSGIILSLIQSQYESLDEMINKKTNTDQTLLTPQHERPGGGGEHPDQQNKVCTCHIKMNDSMDRNRKPRKQERHCTCTKIVKQDDSD</sequence>
<feature type="compositionally biased region" description="Basic and acidic residues" evidence="1">
    <location>
        <begin position="73"/>
        <end position="111"/>
    </location>
</feature>
<dbReference type="AlphaFoldDB" id="A0A9P0C9N8"/>
<dbReference type="EMBL" id="OV651813">
    <property type="protein sequence ID" value="CAH1099552.1"/>
    <property type="molecule type" value="Genomic_DNA"/>
</dbReference>
<feature type="compositionally biased region" description="Acidic residues" evidence="1">
    <location>
        <begin position="60"/>
        <end position="72"/>
    </location>
</feature>
<dbReference type="GO" id="GO:0005813">
    <property type="term" value="C:centrosome"/>
    <property type="evidence" value="ECO:0007669"/>
    <property type="project" value="TreeGrafter"/>
</dbReference>
<evidence type="ECO:0000256" key="1">
    <source>
        <dbReference type="SAM" id="MobiDB-lite"/>
    </source>
</evidence>